<evidence type="ECO:0000259" key="2">
    <source>
        <dbReference type="Pfam" id="PF12804"/>
    </source>
</evidence>
<dbReference type="EMBL" id="CP081070">
    <property type="protein sequence ID" value="UWQ52288.1"/>
    <property type="molecule type" value="Genomic_DNA"/>
</dbReference>
<dbReference type="GO" id="GO:0016779">
    <property type="term" value="F:nucleotidyltransferase activity"/>
    <property type="evidence" value="ECO:0007669"/>
    <property type="project" value="UniProtKB-ARBA"/>
</dbReference>
<dbReference type="PANTHER" id="PTHR43777:SF1">
    <property type="entry name" value="MOLYBDENUM COFACTOR CYTIDYLYLTRANSFERASE"/>
    <property type="match status" value="1"/>
</dbReference>
<accession>A0A9Q9HBW3</accession>
<evidence type="ECO:0000256" key="1">
    <source>
        <dbReference type="ARBA" id="ARBA00022842"/>
    </source>
</evidence>
<dbReference type="RefSeq" id="WP_259970193.1">
    <property type="nucleotide sequence ID" value="NZ_CP081070.1"/>
</dbReference>
<sequence>MTAIAILLLAAGASSRMQGRDKLMEEVEGQPLLSLMCRRAALTGLPVFVTLPNPDHPRTAAVCNAIPVLVPDAAEGMAASIRRGTAALPAETEAVMILPADMPEITAQDILHLAAHYRGPDSPILRATALNGTPGHPVLFPRRCFAALKSLRGDQGARSILKAETVQPVSLPGRHALTDLDTPEDWADWRRRR</sequence>
<name>A0A9Q9HBW3_LEICA</name>
<proteinExistence type="predicted"/>
<protein>
    <submittedName>
        <fullName evidence="3">Nucleotidyltransferase family protein</fullName>
    </submittedName>
</protein>
<dbReference type="KEGG" id="lcae:K3721_09480"/>
<dbReference type="SUPFAM" id="SSF53448">
    <property type="entry name" value="Nucleotide-diphospho-sugar transferases"/>
    <property type="match status" value="1"/>
</dbReference>
<dbReference type="PANTHER" id="PTHR43777">
    <property type="entry name" value="MOLYBDENUM COFACTOR CYTIDYLYLTRANSFERASE"/>
    <property type="match status" value="1"/>
</dbReference>
<gene>
    <name evidence="3" type="ORF">K3721_09480</name>
</gene>
<evidence type="ECO:0000313" key="3">
    <source>
        <dbReference type="EMBL" id="UWQ52288.1"/>
    </source>
</evidence>
<dbReference type="InterPro" id="IPR025877">
    <property type="entry name" value="MobA-like_NTP_Trfase"/>
</dbReference>
<evidence type="ECO:0000313" key="4">
    <source>
        <dbReference type="Proteomes" id="UP001058713"/>
    </source>
</evidence>
<dbReference type="Pfam" id="PF12804">
    <property type="entry name" value="NTP_transf_3"/>
    <property type="match status" value="1"/>
</dbReference>
<dbReference type="CDD" id="cd04182">
    <property type="entry name" value="GT_2_like_f"/>
    <property type="match status" value="1"/>
</dbReference>
<reference evidence="3" key="1">
    <citation type="submission" date="2021-08" db="EMBL/GenBank/DDBJ databases">
        <authorList>
            <person name="Nwanade C."/>
            <person name="Wang M."/>
            <person name="Masoudi A."/>
            <person name="Yu Z."/>
            <person name="Liu J."/>
        </authorList>
    </citation>
    <scope>NUCLEOTIDE SEQUENCE</scope>
    <source>
        <strain evidence="3">S122</strain>
    </source>
</reference>
<feature type="domain" description="MobA-like NTP transferase" evidence="2">
    <location>
        <begin position="7"/>
        <end position="164"/>
    </location>
</feature>
<dbReference type="InterPro" id="IPR029044">
    <property type="entry name" value="Nucleotide-diphossugar_trans"/>
</dbReference>
<dbReference type="Gene3D" id="3.90.550.10">
    <property type="entry name" value="Spore Coat Polysaccharide Biosynthesis Protein SpsA, Chain A"/>
    <property type="match status" value="1"/>
</dbReference>
<dbReference type="AlphaFoldDB" id="A0A9Q9HBW3"/>
<keyword evidence="1" id="KW-0460">Magnesium</keyword>
<dbReference type="Proteomes" id="UP001058713">
    <property type="component" value="Chromosome"/>
</dbReference>
<organism evidence="3 4">
    <name type="scientific">Leisingera caerulea</name>
    <name type="common">Phaeobacter caeruleus</name>
    <dbReference type="NCBI Taxonomy" id="506591"/>
    <lineage>
        <taxon>Bacteria</taxon>
        <taxon>Pseudomonadati</taxon>
        <taxon>Pseudomonadota</taxon>
        <taxon>Alphaproteobacteria</taxon>
        <taxon>Rhodobacterales</taxon>
        <taxon>Roseobacteraceae</taxon>
        <taxon>Leisingera</taxon>
    </lineage>
</organism>